<gene>
    <name evidence="2" type="primary">cof</name>
    <name evidence="1" type="ORF">IRZ65_14250</name>
    <name evidence="2" type="ORF">NCTC11842_03897</name>
</gene>
<protein>
    <submittedName>
        <fullName evidence="2">Cof-like hydrolase family protein</fullName>
        <ecNumber evidence="2">3.6.1.-</ecNumber>
    </submittedName>
    <submittedName>
        <fullName evidence="1">Cof-type HAD-IIB family hydrolase</fullName>
    </submittedName>
</protein>
<dbReference type="InterPro" id="IPR023214">
    <property type="entry name" value="HAD_sf"/>
</dbReference>
<accession>A0A2X2EYJ0</accession>
<evidence type="ECO:0000313" key="3">
    <source>
        <dbReference type="Proteomes" id="UP000250443"/>
    </source>
</evidence>
<dbReference type="GO" id="GO:0016791">
    <property type="term" value="F:phosphatase activity"/>
    <property type="evidence" value="ECO:0007669"/>
    <property type="project" value="TreeGrafter"/>
</dbReference>
<dbReference type="Proteomes" id="UP000250443">
    <property type="component" value="Unassembled WGS sequence"/>
</dbReference>
<dbReference type="PROSITE" id="PS01229">
    <property type="entry name" value="COF_2"/>
    <property type="match status" value="1"/>
</dbReference>
<dbReference type="EC" id="3.6.1.-" evidence="2"/>
<evidence type="ECO:0000313" key="4">
    <source>
        <dbReference type="Proteomes" id="UP000626180"/>
    </source>
</evidence>
<proteinExistence type="predicted"/>
<dbReference type="SFLD" id="SFLDG01140">
    <property type="entry name" value="C2.B:_Phosphomannomutase_and_P"/>
    <property type="match status" value="1"/>
</dbReference>
<dbReference type="Proteomes" id="UP000626180">
    <property type="component" value="Unassembled WGS sequence"/>
</dbReference>
<dbReference type="Pfam" id="PF08282">
    <property type="entry name" value="Hydrolase_3"/>
    <property type="match status" value="1"/>
</dbReference>
<dbReference type="EMBL" id="JADMCD010000007">
    <property type="protein sequence ID" value="MBF8641845.1"/>
    <property type="molecule type" value="Genomic_DNA"/>
</dbReference>
<evidence type="ECO:0000313" key="1">
    <source>
        <dbReference type="EMBL" id="MBF8641845.1"/>
    </source>
</evidence>
<dbReference type="NCBIfam" id="TIGR00099">
    <property type="entry name" value="Cof-subfamily"/>
    <property type="match status" value="1"/>
</dbReference>
<reference evidence="2 3" key="1">
    <citation type="submission" date="2018-06" db="EMBL/GenBank/DDBJ databases">
        <authorList>
            <consortium name="Pathogen Informatics"/>
            <person name="Doyle S."/>
        </authorList>
    </citation>
    <scope>NUCLEOTIDE SEQUENCE [LARGE SCALE GENOMIC DNA]</scope>
    <source>
        <strain evidence="2 3">NCTC11842</strain>
    </source>
</reference>
<reference evidence="1 4" key="2">
    <citation type="submission" date="2020-10" db="EMBL/GenBank/DDBJ databases">
        <title>Genome sequences of Pseudomonas isolates.</title>
        <authorList>
            <person name="Wessels L."/>
            <person name="Reich F."/>
            <person name="Hammerl J."/>
        </authorList>
    </citation>
    <scope>NUCLEOTIDE SEQUENCE [LARGE SCALE GENOMIC DNA]</scope>
    <source>
        <strain evidence="1 4">20-MO00624-0</strain>
    </source>
</reference>
<sequence>MTNHPYQLMLSDVDGTLLRTDKQLNQATIEAVQRLREAGIDFTLVSSRPPRAMHWLIEALDLTLPVGAFNGGTLLKPDGTLLQAHRILRNAVDSVFEQLEDEDLDIWLFADNEWIIANPDNHYIGHEKRALGYDPLIVDRFDDYLDRVDKLVAVSKNHDRLASLQPELDQKLGQYAHTVRSQPYYLDITAAQASKGHALVALAEHLSIPLTRTVAIGDGENDISMFKKAGLSIAMGQAEEDVKAHAMQITAETDRNGLAEAIHRFILATG</sequence>
<keyword evidence="4" id="KW-1185">Reference proteome</keyword>
<dbReference type="EMBL" id="UAUF01000014">
    <property type="protein sequence ID" value="SPZ11650.1"/>
    <property type="molecule type" value="Genomic_DNA"/>
</dbReference>
<dbReference type="PANTHER" id="PTHR10000">
    <property type="entry name" value="PHOSPHOSERINE PHOSPHATASE"/>
    <property type="match status" value="1"/>
</dbReference>
<name>A0A2X2EYJ0_PSELU</name>
<dbReference type="PANTHER" id="PTHR10000:SF8">
    <property type="entry name" value="HAD SUPERFAMILY HYDROLASE-LIKE, TYPE 3"/>
    <property type="match status" value="1"/>
</dbReference>
<dbReference type="InterPro" id="IPR000150">
    <property type="entry name" value="Cof"/>
</dbReference>
<evidence type="ECO:0000313" key="2">
    <source>
        <dbReference type="EMBL" id="SPZ11650.1"/>
    </source>
</evidence>
<dbReference type="InterPro" id="IPR036412">
    <property type="entry name" value="HAD-like_sf"/>
</dbReference>
<dbReference type="SFLD" id="SFLDS00003">
    <property type="entry name" value="Haloacid_Dehalogenase"/>
    <property type="match status" value="1"/>
</dbReference>
<dbReference type="Gene3D" id="3.40.50.1000">
    <property type="entry name" value="HAD superfamily/HAD-like"/>
    <property type="match status" value="1"/>
</dbReference>
<organism evidence="2 3">
    <name type="scientific">Pseudomonas luteola</name>
    <dbReference type="NCBI Taxonomy" id="47886"/>
    <lineage>
        <taxon>Bacteria</taxon>
        <taxon>Pseudomonadati</taxon>
        <taxon>Pseudomonadota</taxon>
        <taxon>Gammaproteobacteria</taxon>
        <taxon>Pseudomonadales</taxon>
        <taxon>Pseudomonadaceae</taxon>
        <taxon>Pseudomonas</taxon>
    </lineage>
</organism>
<dbReference type="SUPFAM" id="SSF56784">
    <property type="entry name" value="HAD-like"/>
    <property type="match status" value="1"/>
</dbReference>
<dbReference type="AlphaFoldDB" id="A0A2X2EYJ0"/>
<dbReference type="RefSeq" id="WP_010795655.1">
    <property type="nucleotide sequence ID" value="NZ_CP069262.1"/>
</dbReference>
<dbReference type="Gene3D" id="3.30.1240.10">
    <property type="match status" value="1"/>
</dbReference>
<dbReference type="GO" id="GO:0000287">
    <property type="term" value="F:magnesium ion binding"/>
    <property type="evidence" value="ECO:0007669"/>
    <property type="project" value="TreeGrafter"/>
</dbReference>
<dbReference type="GO" id="GO:0005829">
    <property type="term" value="C:cytosol"/>
    <property type="evidence" value="ECO:0007669"/>
    <property type="project" value="TreeGrafter"/>
</dbReference>
<dbReference type="NCBIfam" id="TIGR01484">
    <property type="entry name" value="HAD-SF-IIB"/>
    <property type="match status" value="1"/>
</dbReference>
<dbReference type="InterPro" id="IPR006379">
    <property type="entry name" value="HAD-SF_hydro_IIB"/>
</dbReference>
<keyword evidence="2" id="KW-0378">Hydrolase</keyword>
<dbReference type="CDD" id="cd07516">
    <property type="entry name" value="HAD_Pase"/>
    <property type="match status" value="1"/>
</dbReference>